<dbReference type="EMBL" id="QGNW01000760">
    <property type="protein sequence ID" value="RVW62794.1"/>
    <property type="molecule type" value="Genomic_DNA"/>
</dbReference>
<sequence length="124" mass="13651">MGQMSSSAASTRAVVFGLPGLFMDPHGLARSSLTGCSLRRGHDRYLTEPLRSTQPGPHFSTLGCHHASPSGRAYCLHLAWRRSFSHISVTVSITRSRYIVFASLTIIPELFIDMSSQRSVDRDS</sequence>
<gene>
    <name evidence="1" type="ORF">CK203_058914</name>
</gene>
<comment type="caution">
    <text evidence="1">The sequence shown here is derived from an EMBL/GenBank/DDBJ whole genome shotgun (WGS) entry which is preliminary data.</text>
</comment>
<evidence type="ECO:0000313" key="2">
    <source>
        <dbReference type="Proteomes" id="UP000288805"/>
    </source>
</evidence>
<proteinExistence type="predicted"/>
<organism evidence="1 2">
    <name type="scientific">Vitis vinifera</name>
    <name type="common">Grape</name>
    <dbReference type="NCBI Taxonomy" id="29760"/>
    <lineage>
        <taxon>Eukaryota</taxon>
        <taxon>Viridiplantae</taxon>
        <taxon>Streptophyta</taxon>
        <taxon>Embryophyta</taxon>
        <taxon>Tracheophyta</taxon>
        <taxon>Spermatophyta</taxon>
        <taxon>Magnoliopsida</taxon>
        <taxon>eudicotyledons</taxon>
        <taxon>Gunneridae</taxon>
        <taxon>Pentapetalae</taxon>
        <taxon>rosids</taxon>
        <taxon>Vitales</taxon>
        <taxon>Vitaceae</taxon>
        <taxon>Viteae</taxon>
        <taxon>Vitis</taxon>
    </lineage>
</organism>
<dbReference type="AlphaFoldDB" id="A0A438FS55"/>
<accession>A0A438FS55</accession>
<protein>
    <submittedName>
        <fullName evidence="1">Uncharacterized protein</fullName>
    </submittedName>
</protein>
<reference evidence="1 2" key="1">
    <citation type="journal article" date="2018" name="PLoS Genet.">
        <title>Population sequencing reveals clonal diversity and ancestral inbreeding in the grapevine cultivar Chardonnay.</title>
        <authorList>
            <person name="Roach M.J."/>
            <person name="Johnson D.L."/>
            <person name="Bohlmann J."/>
            <person name="van Vuuren H.J."/>
            <person name="Jones S.J."/>
            <person name="Pretorius I.S."/>
            <person name="Schmidt S.A."/>
            <person name="Borneman A.R."/>
        </authorList>
    </citation>
    <scope>NUCLEOTIDE SEQUENCE [LARGE SCALE GENOMIC DNA]</scope>
    <source>
        <strain evidence="2">cv. Chardonnay</strain>
        <tissue evidence="1">Leaf</tissue>
    </source>
</reference>
<name>A0A438FS55_VITVI</name>
<dbReference type="Proteomes" id="UP000288805">
    <property type="component" value="Unassembled WGS sequence"/>
</dbReference>
<evidence type="ECO:0000313" key="1">
    <source>
        <dbReference type="EMBL" id="RVW62794.1"/>
    </source>
</evidence>